<feature type="transmembrane region" description="Helical" evidence="1">
    <location>
        <begin position="6"/>
        <end position="25"/>
    </location>
</feature>
<dbReference type="AlphaFoldDB" id="A0A6C0K4F4"/>
<keyword evidence="1" id="KW-0472">Membrane</keyword>
<feature type="transmembrane region" description="Helical" evidence="1">
    <location>
        <begin position="78"/>
        <end position="99"/>
    </location>
</feature>
<feature type="transmembrane region" description="Helical" evidence="1">
    <location>
        <begin position="41"/>
        <end position="66"/>
    </location>
</feature>
<evidence type="ECO:0000313" key="2">
    <source>
        <dbReference type="EMBL" id="QHU12031.1"/>
    </source>
</evidence>
<keyword evidence="1" id="KW-1133">Transmembrane helix</keyword>
<name>A0A6C0K4F4_9ZZZZ</name>
<accession>A0A6C0K4F4</accession>
<proteinExistence type="predicted"/>
<keyword evidence="1" id="KW-0812">Transmembrane</keyword>
<organism evidence="2">
    <name type="scientific">viral metagenome</name>
    <dbReference type="NCBI Taxonomy" id="1070528"/>
    <lineage>
        <taxon>unclassified sequences</taxon>
        <taxon>metagenomes</taxon>
        <taxon>organismal metagenomes</taxon>
    </lineage>
</organism>
<reference evidence="2" key="1">
    <citation type="journal article" date="2020" name="Nature">
        <title>Giant virus diversity and host interactions through global metagenomics.</title>
        <authorList>
            <person name="Schulz F."/>
            <person name="Roux S."/>
            <person name="Paez-Espino D."/>
            <person name="Jungbluth S."/>
            <person name="Walsh D.A."/>
            <person name="Denef V.J."/>
            <person name="McMahon K.D."/>
            <person name="Konstantinidis K.T."/>
            <person name="Eloe-Fadrosh E.A."/>
            <person name="Kyrpides N.C."/>
            <person name="Woyke T."/>
        </authorList>
    </citation>
    <scope>NUCLEOTIDE SEQUENCE</scope>
    <source>
        <strain evidence="2">GVMAG-S-1101169-75</strain>
    </source>
</reference>
<sequence>MNTSLIEAIYALAWITLIITFWKIYKVIHLILQIPNDKVKLVLWIISTSVIAYMIVFLCIVIGAFSHQGKNATKVMSFLNGGSWVFFVSLMIVPFDMGVKEVFDAFNRSLDQSADFFKQVAGNAKNAVNKVPQLTKKYYDKLSNTAGNLAGSVPIPGF</sequence>
<protein>
    <submittedName>
        <fullName evidence="2">Uncharacterized protein</fullName>
    </submittedName>
</protein>
<dbReference type="EMBL" id="MN740795">
    <property type="protein sequence ID" value="QHU12031.1"/>
    <property type="molecule type" value="Genomic_DNA"/>
</dbReference>
<evidence type="ECO:0000256" key="1">
    <source>
        <dbReference type="SAM" id="Phobius"/>
    </source>
</evidence>